<evidence type="ECO:0000313" key="10">
    <source>
        <dbReference type="EMBL" id="KAF3456734.1"/>
    </source>
</evidence>
<comment type="cofactor">
    <cofactor evidence="1">
        <name>heme</name>
        <dbReference type="ChEBI" id="CHEBI:30413"/>
    </cofactor>
</comment>
<organism evidence="10 11">
    <name type="scientific">Rhamnella rubrinervis</name>
    <dbReference type="NCBI Taxonomy" id="2594499"/>
    <lineage>
        <taxon>Eukaryota</taxon>
        <taxon>Viridiplantae</taxon>
        <taxon>Streptophyta</taxon>
        <taxon>Embryophyta</taxon>
        <taxon>Tracheophyta</taxon>
        <taxon>Spermatophyta</taxon>
        <taxon>Magnoliopsida</taxon>
        <taxon>eudicotyledons</taxon>
        <taxon>Gunneridae</taxon>
        <taxon>Pentapetalae</taxon>
        <taxon>rosids</taxon>
        <taxon>fabids</taxon>
        <taxon>Rosales</taxon>
        <taxon>Rhamnaceae</taxon>
        <taxon>rhamnoid group</taxon>
        <taxon>Rhamneae</taxon>
        <taxon>Rhamnella</taxon>
    </lineage>
</organism>
<evidence type="ECO:0000256" key="6">
    <source>
        <dbReference type="ARBA" id="ARBA00023002"/>
    </source>
</evidence>
<keyword evidence="4" id="KW-0349">Heme</keyword>
<keyword evidence="9" id="KW-0472">Membrane</keyword>
<dbReference type="GO" id="GO:0016020">
    <property type="term" value="C:membrane"/>
    <property type="evidence" value="ECO:0007669"/>
    <property type="project" value="UniProtKB-SubCell"/>
</dbReference>
<dbReference type="Pfam" id="PF00067">
    <property type="entry name" value="p450"/>
    <property type="match status" value="1"/>
</dbReference>
<comment type="caution">
    <text evidence="10">The sequence shown here is derived from an EMBL/GenBank/DDBJ whole genome shotgun (WGS) entry which is preliminary data.</text>
</comment>
<comment type="subcellular location">
    <subcellularLocation>
        <location evidence="2">Membrane</location>
    </subcellularLocation>
</comment>
<name>A0A8K0HSF9_9ROSA</name>
<sequence length="146" mass="17131">MMILGKKKDDRYDLKGLVERNPKVMKKLQDELQNVIGMGRMVEEKDLEKLDYLYMVVKESLKATSIAPFPRECTEDTTIEGYHIPRKSRIIVNVIIGHDQNVVQNVEEFCLERFIEKNIDIRGNDFDLIPFGSCREYVPECNRIDY</sequence>
<dbReference type="PANTHER" id="PTHR47943:SF9">
    <property type="entry name" value="CYTOCHROME P450"/>
    <property type="match status" value="1"/>
</dbReference>
<keyword evidence="7" id="KW-0408">Iron</keyword>
<dbReference type="PANTHER" id="PTHR47943">
    <property type="entry name" value="CYTOCHROME P450 93A3-LIKE"/>
    <property type="match status" value="1"/>
</dbReference>
<evidence type="ECO:0000256" key="8">
    <source>
        <dbReference type="ARBA" id="ARBA00023033"/>
    </source>
</evidence>
<dbReference type="SUPFAM" id="SSF48264">
    <property type="entry name" value="Cytochrome P450"/>
    <property type="match status" value="1"/>
</dbReference>
<protein>
    <recommendedName>
        <fullName evidence="12">Cytochrome P450</fullName>
    </recommendedName>
</protein>
<proteinExistence type="inferred from homology"/>
<keyword evidence="8" id="KW-0503">Monooxygenase</keyword>
<evidence type="ECO:0000313" key="11">
    <source>
        <dbReference type="Proteomes" id="UP000796880"/>
    </source>
</evidence>
<evidence type="ECO:0000256" key="5">
    <source>
        <dbReference type="ARBA" id="ARBA00022723"/>
    </source>
</evidence>
<gene>
    <name evidence="10" type="ORF">FNV43_RR01388</name>
</gene>
<keyword evidence="6" id="KW-0560">Oxidoreductase</keyword>
<evidence type="ECO:0000256" key="9">
    <source>
        <dbReference type="ARBA" id="ARBA00023136"/>
    </source>
</evidence>
<dbReference type="Gene3D" id="1.10.630.10">
    <property type="entry name" value="Cytochrome P450"/>
    <property type="match status" value="1"/>
</dbReference>
<evidence type="ECO:0000256" key="7">
    <source>
        <dbReference type="ARBA" id="ARBA00023004"/>
    </source>
</evidence>
<keyword evidence="11" id="KW-1185">Reference proteome</keyword>
<reference evidence="10" key="1">
    <citation type="submission" date="2020-03" db="EMBL/GenBank/DDBJ databases">
        <title>A high-quality chromosome-level genome assembly of a woody plant with both climbing and erect habits, Rhamnella rubrinervis.</title>
        <authorList>
            <person name="Lu Z."/>
            <person name="Yang Y."/>
            <person name="Zhu X."/>
            <person name="Sun Y."/>
        </authorList>
    </citation>
    <scope>NUCLEOTIDE SEQUENCE</scope>
    <source>
        <strain evidence="10">BYM</strain>
        <tissue evidence="10">Leaf</tissue>
    </source>
</reference>
<dbReference type="AlphaFoldDB" id="A0A8K0HSF9"/>
<evidence type="ECO:0000256" key="4">
    <source>
        <dbReference type="ARBA" id="ARBA00022617"/>
    </source>
</evidence>
<dbReference type="InterPro" id="IPR001128">
    <property type="entry name" value="Cyt_P450"/>
</dbReference>
<dbReference type="GO" id="GO:0020037">
    <property type="term" value="F:heme binding"/>
    <property type="evidence" value="ECO:0007669"/>
    <property type="project" value="InterPro"/>
</dbReference>
<dbReference type="EMBL" id="VOIH02000001">
    <property type="protein sequence ID" value="KAF3456734.1"/>
    <property type="molecule type" value="Genomic_DNA"/>
</dbReference>
<dbReference type="OrthoDB" id="2789670at2759"/>
<dbReference type="GO" id="GO:0016705">
    <property type="term" value="F:oxidoreductase activity, acting on paired donors, with incorporation or reduction of molecular oxygen"/>
    <property type="evidence" value="ECO:0007669"/>
    <property type="project" value="InterPro"/>
</dbReference>
<accession>A0A8K0HSF9</accession>
<evidence type="ECO:0000256" key="2">
    <source>
        <dbReference type="ARBA" id="ARBA00004370"/>
    </source>
</evidence>
<dbReference type="GO" id="GO:0005506">
    <property type="term" value="F:iron ion binding"/>
    <property type="evidence" value="ECO:0007669"/>
    <property type="project" value="InterPro"/>
</dbReference>
<evidence type="ECO:0000256" key="1">
    <source>
        <dbReference type="ARBA" id="ARBA00001971"/>
    </source>
</evidence>
<evidence type="ECO:0008006" key="12">
    <source>
        <dbReference type="Google" id="ProtNLM"/>
    </source>
</evidence>
<keyword evidence="5" id="KW-0479">Metal-binding</keyword>
<evidence type="ECO:0000256" key="3">
    <source>
        <dbReference type="ARBA" id="ARBA00010617"/>
    </source>
</evidence>
<dbReference type="Proteomes" id="UP000796880">
    <property type="component" value="Unassembled WGS sequence"/>
</dbReference>
<dbReference type="GO" id="GO:0004497">
    <property type="term" value="F:monooxygenase activity"/>
    <property type="evidence" value="ECO:0007669"/>
    <property type="project" value="UniProtKB-KW"/>
</dbReference>
<dbReference type="InterPro" id="IPR036396">
    <property type="entry name" value="Cyt_P450_sf"/>
</dbReference>
<comment type="similarity">
    <text evidence="3">Belongs to the cytochrome P450 family.</text>
</comment>